<evidence type="ECO:0000259" key="2">
    <source>
        <dbReference type="Pfam" id="PF00561"/>
    </source>
</evidence>
<dbReference type="GO" id="GO:0016787">
    <property type="term" value="F:hydrolase activity"/>
    <property type="evidence" value="ECO:0007669"/>
    <property type="project" value="UniProtKB-KW"/>
</dbReference>
<protein>
    <submittedName>
        <fullName evidence="3">Alpha/beta hydrolase</fullName>
    </submittedName>
</protein>
<comment type="caution">
    <text evidence="3">The sequence shown here is derived from an EMBL/GenBank/DDBJ whole genome shotgun (WGS) entry which is preliminary data.</text>
</comment>
<evidence type="ECO:0000256" key="1">
    <source>
        <dbReference type="SAM" id="Phobius"/>
    </source>
</evidence>
<dbReference type="Proteomes" id="UP001254165">
    <property type="component" value="Unassembled WGS sequence"/>
</dbReference>
<evidence type="ECO:0000313" key="3">
    <source>
        <dbReference type="EMBL" id="MDT8896730.1"/>
    </source>
</evidence>
<proteinExistence type="predicted"/>
<keyword evidence="1" id="KW-0472">Membrane</keyword>
<keyword evidence="3" id="KW-0378">Hydrolase</keyword>
<dbReference type="RefSeq" id="WP_315623210.1">
    <property type="nucleotide sequence ID" value="NZ_JAUHMF010000001.1"/>
</dbReference>
<dbReference type="SUPFAM" id="SSF53474">
    <property type="entry name" value="alpha/beta-Hydrolases"/>
    <property type="match status" value="1"/>
</dbReference>
<evidence type="ECO:0000313" key="4">
    <source>
        <dbReference type="Proteomes" id="UP001254165"/>
    </source>
</evidence>
<dbReference type="Pfam" id="PF00561">
    <property type="entry name" value="Abhydrolase_1"/>
    <property type="match status" value="1"/>
</dbReference>
<dbReference type="PANTHER" id="PTHR43689">
    <property type="entry name" value="HYDROLASE"/>
    <property type="match status" value="1"/>
</dbReference>
<gene>
    <name evidence="3" type="ORF">QYE77_00500</name>
</gene>
<keyword evidence="1" id="KW-1133">Transmembrane helix</keyword>
<sequence>MKIFRLLIVIFSGLMAVIVIVPLLIPIPPLPEGVDEESLAWPDSQFIEIHGLKVHYQRYGKGNPAMILLHGFGASTFSWREVIKPLGAHGTAIAFDRPGFGLTERPLPQTWEGKNPYTLDFQADLVIGLMDALDIPRAFLIGNSAGGTVAFYTALKYPQRVEGLVLVDAAIYRGGGAPAWIRPLLDTPQMNRLGPWFVRSLAGEQGLAFLRSAWHDPSKITDEIIAGYRKPLQTKNWDRALWELTKASQASDLAKHLSEVSHPVLVITGDDDRIVPTEESIRLAQELPNARLVVIPDCGHVPQEECPAEFLHAVLPFVISEERNTKDKEVKAWVNN</sequence>
<name>A0ABU3NIP0_9CHLR</name>
<organism evidence="3 4">
    <name type="scientific">Thermanaerothrix solaris</name>
    <dbReference type="NCBI Taxonomy" id="3058434"/>
    <lineage>
        <taxon>Bacteria</taxon>
        <taxon>Bacillati</taxon>
        <taxon>Chloroflexota</taxon>
        <taxon>Anaerolineae</taxon>
        <taxon>Anaerolineales</taxon>
        <taxon>Anaerolineaceae</taxon>
        <taxon>Thermanaerothrix</taxon>
    </lineage>
</organism>
<reference evidence="3 4" key="1">
    <citation type="submission" date="2023-07" db="EMBL/GenBank/DDBJ databases">
        <title>Novel species of Thermanaerothrix with wide hydrolytic capabilities.</title>
        <authorList>
            <person name="Zayulina K.S."/>
            <person name="Podosokorskaya O.A."/>
            <person name="Elcheninov A.G."/>
        </authorList>
    </citation>
    <scope>NUCLEOTIDE SEQUENCE [LARGE SCALE GENOMIC DNA]</scope>
    <source>
        <strain evidence="3 4">4228-RoL</strain>
    </source>
</reference>
<feature type="domain" description="AB hydrolase-1" evidence="2">
    <location>
        <begin position="64"/>
        <end position="305"/>
    </location>
</feature>
<dbReference type="Gene3D" id="3.40.50.1820">
    <property type="entry name" value="alpha/beta hydrolase"/>
    <property type="match status" value="1"/>
</dbReference>
<dbReference type="PRINTS" id="PR00111">
    <property type="entry name" value="ABHYDROLASE"/>
</dbReference>
<dbReference type="InterPro" id="IPR000073">
    <property type="entry name" value="AB_hydrolase_1"/>
</dbReference>
<feature type="transmembrane region" description="Helical" evidence="1">
    <location>
        <begin position="7"/>
        <end position="25"/>
    </location>
</feature>
<dbReference type="InterPro" id="IPR029058">
    <property type="entry name" value="AB_hydrolase_fold"/>
</dbReference>
<dbReference type="PRINTS" id="PR00412">
    <property type="entry name" value="EPOXHYDRLASE"/>
</dbReference>
<keyword evidence="4" id="KW-1185">Reference proteome</keyword>
<dbReference type="InterPro" id="IPR000639">
    <property type="entry name" value="Epox_hydrolase-like"/>
</dbReference>
<keyword evidence="1" id="KW-0812">Transmembrane</keyword>
<dbReference type="PANTHER" id="PTHR43689:SF8">
    <property type="entry name" value="ALPHA_BETA-HYDROLASES SUPERFAMILY PROTEIN"/>
    <property type="match status" value="1"/>
</dbReference>
<dbReference type="EMBL" id="JAUHMF010000001">
    <property type="protein sequence ID" value="MDT8896730.1"/>
    <property type="molecule type" value="Genomic_DNA"/>
</dbReference>
<accession>A0ABU3NIP0</accession>